<dbReference type="KEGG" id="pyg:AWM70_14820"/>
<dbReference type="Gene3D" id="2.60.40.1180">
    <property type="entry name" value="Golgi alpha-mannosidase II"/>
    <property type="match status" value="2"/>
</dbReference>
<dbReference type="Pfam" id="PF21365">
    <property type="entry name" value="Glyco_hydro_31_3rd"/>
    <property type="match status" value="1"/>
</dbReference>
<feature type="domain" description="DUF5110" evidence="4">
    <location>
        <begin position="634"/>
        <end position="708"/>
    </location>
</feature>
<comment type="similarity">
    <text evidence="1 2">Belongs to the glycosyl hydrolase 31 family.</text>
</comment>
<evidence type="ECO:0000259" key="5">
    <source>
        <dbReference type="Pfam" id="PF21365"/>
    </source>
</evidence>
<dbReference type="Gene3D" id="3.20.20.80">
    <property type="entry name" value="Glycosidases"/>
    <property type="match status" value="1"/>
</dbReference>
<dbReference type="AlphaFoldDB" id="A0A1B1N2Q8"/>
<keyword evidence="2" id="KW-0326">Glycosidase</keyword>
<dbReference type="Pfam" id="PF17137">
    <property type="entry name" value="DUF5110"/>
    <property type="match status" value="1"/>
</dbReference>
<dbReference type="Pfam" id="PF01055">
    <property type="entry name" value="Glyco_hydro_31_2nd"/>
    <property type="match status" value="1"/>
</dbReference>
<dbReference type="InterPro" id="IPR033403">
    <property type="entry name" value="DUF5110"/>
</dbReference>
<dbReference type="PANTHER" id="PTHR43863">
    <property type="entry name" value="HYDROLASE, PUTATIVE (AFU_ORTHOLOGUE AFUA_1G03140)-RELATED"/>
    <property type="match status" value="1"/>
</dbReference>
<evidence type="ECO:0000313" key="7">
    <source>
        <dbReference type="Proteomes" id="UP000092573"/>
    </source>
</evidence>
<dbReference type="PANTHER" id="PTHR43863:SF2">
    <property type="entry name" value="MALTASE-GLUCOAMYLASE"/>
    <property type="match status" value="1"/>
</dbReference>
<dbReference type="InterPro" id="IPR017853">
    <property type="entry name" value="GH"/>
</dbReference>
<dbReference type="GO" id="GO:0005975">
    <property type="term" value="P:carbohydrate metabolic process"/>
    <property type="evidence" value="ECO:0007669"/>
    <property type="project" value="InterPro"/>
</dbReference>
<dbReference type="InterPro" id="IPR048395">
    <property type="entry name" value="Glyco_hydro_31_C"/>
</dbReference>
<dbReference type="InterPro" id="IPR000322">
    <property type="entry name" value="Glyco_hydro_31_TIM"/>
</dbReference>
<keyword evidence="2" id="KW-0378">Hydrolase</keyword>
<evidence type="ECO:0000256" key="2">
    <source>
        <dbReference type="RuleBase" id="RU361185"/>
    </source>
</evidence>
<name>A0A1B1N2Q8_9BACL</name>
<dbReference type="Proteomes" id="UP000092573">
    <property type="component" value="Chromosome"/>
</dbReference>
<dbReference type="InterPro" id="IPR051816">
    <property type="entry name" value="Glycosyl_Hydrolase_31"/>
</dbReference>
<proteinExistence type="inferred from homology"/>
<dbReference type="EMBL" id="CP014167">
    <property type="protein sequence ID" value="ANS75714.1"/>
    <property type="molecule type" value="Genomic_DNA"/>
</dbReference>
<dbReference type="STRING" id="1462996.AWM70_14820"/>
<dbReference type="SUPFAM" id="SSF51011">
    <property type="entry name" value="Glycosyl hydrolase domain"/>
    <property type="match status" value="1"/>
</dbReference>
<dbReference type="Gene3D" id="2.60.40.1760">
    <property type="entry name" value="glycosyl hydrolase (family 31)"/>
    <property type="match status" value="1"/>
</dbReference>
<evidence type="ECO:0000313" key="6">
    <source>
        <dbReference type="EMBL" id="ANS75714.1"/>
    </source>
</evidence>
<accession>A0A1B1N2Q8</accession>
<keyword evidence="7" id="KW-1185">Reference proteome</keyword>
<dbReference type="RefSeq" id="WP_068697688.1">
    <property type="nucleotide sequence ID" value="NZ_CP014167.1"/>
</dbReference>
<reference evidence="6 7" key="1">
    <citation type="submission" date="2016-01" db="EMBL/GenBank/DDBJ databases">
        <title>Complete Genome Sequence of Paenibacillus yonginensis DCY84, a novel Plant Growth-Promoting Bacteria with Elicitation of Induced Systemic Resistance.</title>
        <authorList>
            <person name="Kim Y.J."/>
            <person name="Yang D.C."/>
            <person name="Sukweenadhi J."/>
        </authorList>
    </citation>
    <scope>NUCLEOTIDE SEQUENCE [LARGE SCALE GENOMIC DNA]</scope>
    <source>
        <strain evidence="6 7">DCY84</strain>
    </source>
</reference>
<gene>
    <name evidence="6" type="ORF">AWM70_14820</name>
</gene>
<sequence length="837" mass="95831">MYQTIPNKQEVGLPEHLRLEAQPSADQGAVVAGEHYRFTVLTPQLIRMEYNENGRFEDRATQTVVNRLYPVPEFQVIDQEHRLQIITKYLRVEYDKRPFTRHGLSVQVRSGNGHLMSVWRYGDAELNWDGTGANLGGTARTLDNADGTIALEPGLLSRSGYTVIDDSRSLILKEDGRVEPRETAGAAGLDLYLFGYGHEYVACLRDFYHLSGRTPLLPRYALGNWWSRYYRYTEEEYKALFERFRQEQIPFSVAVLDMDWHLVEIDPQYGSGWTGYTWNRELFPDPKGLLEWLHQNGQRVTLNVHPADGVRAFEEPYLAIAADLGVDIEQGEAVEFDITDPKFLQAYFKYLHHPLEEEGVDFWWIDWQQGGVTKVPGLDPLWMLNHYHYLDSGRRGSRKLTFSRYAGLGSHRYPVGFSGDTIVTWESLDFQPYFTATASNAGYGWWSHDIGGHMLGYLDDELAARWVQFGVFSPILRLHSSSSPFNSKEPWRFNPIAEQVMKQQLRLRHRLLPYLYTMNRYASRDGLPLVQPMYYRHAEQHEAYEVPNQYYFGTELIACPVTRPMHREIGVAEVKAWLPEGRWIDFFKGRVYDGGRKLLLYRDLEHIPVLAKAGAIVPMADFPEFTHSTENPAQLEVRIFAGADGRFELWEDAGDTAEDRDENWCRTEMVWTWKAAEDVQGSSLTILPAEGNLSVVPKQRSWKLVFCGVAETGVEVLVNGGKESESANESNGAKAYTRVHDSSYDEQTHTLTVMVPEVPVNVSLTVRLSDARLAENRVVDEVFTLLDRAQIRFQLKEQIYQLVKETSASSRVLPSLAAMELEPALYGALCEILCARY</sequence>
<evidence type="ECO:0000259" key="4">
    <source>
        <dbReference type="Pfam" id="PF17137"/>
    </source>
</evidence>
<feature type="domain" description="Glycoside hydrolase family 31 TIM barrel" evidence="3">
    <location>
        <begin position="214"/>
        <end position="518"/>
    </location>
</feature>
<organism evidence="6 7">
    <name type="scientific">Paenibacillus yonginensis</name>
    <dbReference type="NCBI Taxonomy" id="1462996"/>
    <lineage>
        <taxon>Bacteria</taxon>
        <taxon>Bacillati</taxon>
        <taxon>Bacillota</taxon>
        <taxon>Bacilli</taxon>
        <taxon>Bacillales</taxon>
        <taxon>Paenibacillaceae</taxon>
        <taxon>Paenibacillus</taxon>
    </lineage>
</organism>
<dbReference type="GO" id="GO:0004553">
    <property type="term" value="F:hydrolase activity, hydrolyzing O-glycosyl compounds"/>
    <property type="evidence" value="ECO:0007669"/>
    <property type="project" value="InterPro"/>
</dbReference>
<dbReference type="SUPFAM" id="SSF51445">
    <property type="entry name" value="(Trans)glycosidases"/>
    <property type="match status" value="1"/>
</dbReference>
<dbReference type="InterPro" id="IPR013780">
    <property type="entry name" value="Glyco_hydro_b"/>
</dbReference>
<evidence type="ECO:0000259" key="3">
    <source>
        <dbReference type="Pfam" id="PF01055"/>
    </source>
</evidence>
<dbReference type="CDD" id="cd06595">
    <property type="entry name" value="GH31_u1"/>
    <property type="match status" value="1"/>
</dbReference>
<protein>
    <submittedName>
        <fullName evidence="6">Alpha-xylosidase</fullName>
    </submittedName>
</protein>
<evidence type="ECO:0000256" key="1">
    <source>
        <dbReference type="ARBA" id="ARBA00007806"/>
    </source>
</evidence>
<feature type="domain" description="Glycosyl hydrolase family 31 C-terminal" evidence="5">
    <location>
        <begin position="526"/>
        <end position="617"/>
    </location>
</feature>
<dbReference type="OrthoDB" id="176168at2"/>